<name>A0ABN1K7T7_9BURK</name>
<dbReference type="InterPro" id="IPR029016">
    <property type="entry name" value="GAF-like_dom_sf"/>
</dbReference>
<dbReference type="Proteomes" id="UP001500279">
    <property type="component" value="Unassembled WGS sequence"/>
</dbReference>
<organism evidence="6 7">
    <name type="scientific">Ideonella azotifigens</name>
    <dbReference type="NCBI Taxonomy" id="513160"/>
    <lineage>
        <taxon>Bacteria</taxon>
        <taxon>Pseudomonadati</taxon>
        <taxon>Pseudomonadota</taxon>
        <taxon>Betaproteobacteria</taxon>
        <taxon>Burkholderiales</taxon>
        <taxon>Sphaerotilaceae</taxon>
        <taxon>Ideonella</taxon>
    </lineage>
</organism>
<dbReference type="PROSITE" id="PS51078">
    <property type="entry name" value="ICLR_ED"/>
    <property type="match status" value="1"/>
</dbReference>
<dbReference type="SUPFAM" id="SSF55781">
    <property type="entry name" value="GAF domain-like"/>
    <property type="match status" value="1"/>
</dbReference>
<dbReference type="InterPro" id="IPR050707">
    <property type="entry name" value="HTH_MetabolicPath_Reg"/>
</dbReference>
<dbReference type="PANTHER" id="PTHR30136">
    <property type="entry name" value="HELIX-TURN-HELIX TRANSCRIPTIONAL REGULATOR, ICLR FAMILY"/>
    <property type="match status" value="1"/>
</dbReference>
<accession>A0ABN1K7T7</accession>
<dbReference type="Gene3D" id="1.10.10.10">
    <property type="entry name" value="Winged helix-like DNA-binding domain superfamily/Winged helix DNA-binding domain"/>
    <property type="match status" value="1"/>
</dbReference>
<evidence type="ECO:0000256" key="1">
    <source>
        <dbReference type="ARBA" id="ARBA00023015"/>
    </source>
</evidence>
<evidence type="ECO:0000256" key="2">
    <source>
        <dbReference type="ARBA" id="ARBA00023125"/>
    </source>
</evidence>
<dbReference type="SMART" id="SM00346">
    <property type="entry name" value="HTH_ICLR"/>
    <property type="match status" value="1"/>
</dbReference>
<reference evidence="6 7" key="1">
    <citation type="journal article" date="2019" name="Int. J. Syst. Evol. Microbiol.">
        <title>The Global Catalogue of Microorganisms (GCM) 10K type strain sequencing project: providing services to taxonomists for standard genome sequencing and annotation.</title>
        <authorList>
            <consortium name="The Broad Institute Genomics Platform"/>
            <consortium name="The Broad Institute Genome Sequencing Center for Infectious Disease"/>
            <person name="Wu L."/>
            <person name="Ma J."/>
        </authorList>
    </citation>
    <scope>NUCLEOTIDE SEQUENCE [LARGE SCALE GENOMIC DNA]</scope>
    <source>
        <strain evidence="6 7">JCM 15503</strain>
    </source>
</reference>
<feature type="domain" description="IclR-ED" evidence="5">
    <location>
        <begin position="82"/>
        <end position="262"/>
    </location>
</feature>
<proteinExistence type="predicted"/>
<dbReference type="PROSITE" id="PS51077">
    <property type="entry name" value="HTH_ICLR"/>
    <property type="match status" value="1"/>
</dbReference>
<evidence type="ECO:0000256" key="3">
    <source>
        <dbReference type="ARBA" id="ARBA00023163"/>
    </source>
</evidence>
<keyword evidence="3" id="KW-0804">Transcription</keyword>
<gene>
    <name evidence="6" type="ORF">GCM10009107_37290</name>
</gene>
<dbReference type="InterPro" id="IPR036388">
    <property type="entry name" value="WH-like_DNA-bd_sf"/>
</dbReference>
<evidence type="ECO:0000259" key="4">
    <source>
        <dbReference type="PROSITE" id="PS51077"/>
    </source>
</evidence>
<dbReference type="InterPro" id="IPR036390">
    <property type="entry name" value="WH_DNA-bd_sf"/>
</dbReference>
<keyword evidence="7" id="KW-1185">Reference proteome</keyword>
<protein>
    <submittedName>
        <fullName evidence="6">IclR family transcriptional regulator</fullName>
    </submittedName>
</protein>
<dbReference type="Gene3D" id="3.30.450.40">
    <property type="match status" value="1"/>
</dbReference>
<dbReference type="Pfam" id="PF09339">
    <property type="entry name" value="HTH_IclR"/>
    <property type="match status" value="1"/>
</dbReference>
<comment type="caution">
    <text evidence="6">The sequence shown here is derived from an EMBL/GenBank/DDBJ whole genome shotgun (WGS) entry which is preliminary data.</text>
</comment>
<dbReference type="PANTHER" id="PTHR30136:SF7">
    <property type="entry name" value="HTH-TYPE TRANSCRIPTIONAL REGULATOR KDGR-RELATED"/>
    <property type="match status" value="1"/>
</dbReference>
<dbReference type="InterPro" id="IPR005471">
    <property type="entry name" value="Tscrpt_reg_IclR_N"/>
</dbReference>
<keyword evidence="1" id="KW-0805">Transcription regulation</keyword>
<dbReference type="EMBL" id="BAAAEW010000023">
    <property type="protein sequence ID" value="GAA0757553.1"/>
    <property type="molecule type" value="Genomic_DNA"/>
</dbReference>
<dbReference type="Pfam" id="PF01614">
    <property type="entry name" value="IclR_C"/>
    <property type="match status" value="1"/>
</dbReference>
<sequence>MTEPDNEPTSDAPNDRYRAPALDKGLDILELLAEQPQGMTRAEIVKAMGRSPSEIYRMLERLVVRHYVTRSQEGDRYALSLKLFVLGHRHPPIERLVTRALPAMDAFAKAAEQSCHLGIYDRGNITVVAQVNGPSAWGLSIRLGVRVSLADTGSGHVLLAFQPETRRALMLAEHVALDGEVPVGATELQAILARVREQGHWQGESQQAFGVTDLSMPILDSHGHALAVLTCPFIRRIDRHVGADLDTVRGLLKQATQGLSLA</sequence>
<evidence type="ECO:0000259" key="5">
    <source>
        <dbReference type="PROSITE" id="PS51078"/>
    </source>
</evidence>
<keyword evidence="2" id="KW-0238">DNA-binding</keyword>
<evidence type="ECO:0000313" key="7">
    <source>
        <dbReference type="Proteomes" id="UP001500279"/>
    </source>
</evidence>
<dbReference type="RefSeq" id="WP_141287586.1">
    <property type="nucleotide sequence ID" value="NZ_BAAAEW010000023.1"/>
</dbReference>
<dbReference type="SUPFAM" id="SSF46785">
    <property type="entry name" value="Winged helix' DNA-binding domain"/>
    <property type="match status" value="1"/>
</dbReference>
<feature type="domain" description="HTH iclR-type" evidence="4">
    <location>
        <begin position="19"/>
        <end position="81"/>
    </location>
</feature>
<evidence type="ECO:0000313" key="6">
    <source>
        <dbReference type="EMBL" id="GAA0757553.1"/>
    </source>
</evidence>
<dbReference type="InterPro" id="IPR014757">
    <property type="entry name" value="Tscrpt_reg_IclR_C"/>
</dbReference>